<dbReference type="InterPro" id="IPR002818">
    <property type="entry name" value="DJ-1/PfpI"/>
</dbReference>
<dbReference type="EMBL" id="JAVDRF010000002">
    <property type="protein sequence ID" value="MDR6535040.1"/>
    <property type="molecule type" value="Genomic_DNA"/>
</dbReference>
<evidence type="ECO:0000313" key="4">
    <source>
        <dbReference type="EMBL" id="MDR6535040.1"/>
    </source>
</evidence>
<dbReference type="Pfam" id="PF12833">
    <property type="entry name" value="HTH_18"/>
    <property type="match status" value="1"/>
</dbReference>
<dbReference type="Gene3D" id="3.40.50.880">
    <property type="match status" value="1"/>
</dbReference>
<feature type="domain" description="HTH araC/xylS-type" evidence="3">
    <location>
        <begin position="221"/>
        <end position="319"/>
    </location>
</feature>
<keyword evidence="5" id="KW-1185">Reference proteome</keyword>
<dbReference type="CDD" id="cd03138">
    <property type="entry name" value="GATase1_AraC_2"/>
    <property type="match status" value="1"/>
</dbReference>
<protein>
    <submittedName>
        <fullName evidence="4">Transcriptional regulator GlxA family with amidase domain</fullName>
    </submittedName>
</protein>
<name>A0ABU1N9C2_9BURK</name>
<dbReference type="PANTHER" id="PTHR43130:SF3">
    <property type="entry name" value="HTH-TYPE TRANSCRIPTIONAL REGULATOR RV1931C"/>
    <property type="match status" value="1"/>
</dbReference>
<dbReference type="InterPro" id="IPR009057">
    <property type="entry name" value="Homeodomain-like_sf"/>
</dbReference>
<evidence type="ECO:0000313" key="5">
    <source>
        <dbReference type="Proteomes" id="UP001184230"/>
    </source>
</evidence>
<sequence>MKVNLLALDGVFDTGLATVQDVFSTANELAGMAGADIAPFELRVTGMRKRVHTSQRLRVPVVSAPDAGRPDWIVVPALGEKMPEGLQAALQRRDVAEAAAALRAQAGQGVRIAAACVGTFVLAESGLLDQRQATTTWWLASLFRQRYPAVRLDESRMLVSSGPFVTAGAALSHIDMALLLVRQASPDLAATVAKYLIVDSRPSQSAYVITDHLTHSDPTVQRFERWARGRLADGFSLDEAAVAAGTSKRTLARRMQRVLGKTPLSYFQDLRVERAVHLLKTSDKSLEQIASLVGYAEGVTLRALLRQRLGRGVRELRMVD</sequence>
<gene>
    <name evidence="4" type="ORF">J2739_000800</name>
</gene>
<accession>A0ABU1N9C2</accession>
<keyword evidence="2" id="KW-0804">Transcription</keyword>
<comment type="caution">
    <text evidence="4">The sequence shown here is derived from an EMBL/GenBank/DDBJ whole genome shotgun (WGS) entry which is preliminary data.</text>
</comment>
<dbReference type="Gene3D" id="1.10.10.60">
    <property type="entry name" value="Homeodomain-like"/>
    <property type="match status" value="1"/>
</dbReference>
<dbReference type="SUPFAM" id="SSF52317">
    <property type="entry name" value="Class I glutamine amidotransferase-like"/>
    <property type="match status" value="1"/>
</dbReference>
<proteinExistence type="predicted"/>
<evidence type="ECO:0000256" key="2">
    <source>
        <dbReference type="ARBA" id="ARBA00023163"/>
    </source>
</evidence>
<evidence type="ECO:0000259" key="3">
    <source>
        <dbReference type="PROSITE" id="PS01124"/>
    </source>
</evidence>
<dbReference type="InterPro" id="IPR029062">
    <property type="entry name" value="Class_I_gatase-like"/>
</dbReference>
<dbReference type="PROSITE" id="PS01124">
    <property type="entry name" value="HTH_ARAC_FAMILY_2"/>
    <property type="match status" value="1"/>
</dbReference>
<dbReference type="InterPro" id="IPR018060">
    <property type="entry name" value="HTH_AraC"/>
</dbReference>
<dbReference type="SMART" id="SM00342">
    <property type="entry name" value="HTH_ARAC"/>
    <property type="match status" value="1"/>
</dbReference>
<keyword evidence="1" id="KW-0805">Transcription regulation</keyword>
<reference evidence="4 5" key="1">
    <citation type="submission" date="2023-07" db="EMBL/GenBank/DDBJ databases">
        <title>Sorghum-associated microbial communities from plants grown in Nebraska, USA.</title>
        <authorList>
            <person name="Schachtman D."/>
        </authorList>
    </citation>
    <scope>NUCLEOTIDE SEQUENCE [LARGE SCALE GENOMIC DNA]</scope>
    <source>
        <strain evidence="4 5">DS1781</strain>
    </source>
</reference>
<dbReference type="SUPFAM" id="SSF46689">
    <property type="entry name" value="Homeodomain-like"/>
    <property type="match status" value="1"/>
</dbReference>
<evidence type="ECO:0000256" key="1">
    <source>
        <dbReference type="ARBA" id="ARBA00023015"/>
    </source>
</evidence>
<dbReference type="PANTHER" id="PTHR43130">
    <property type="entry name" value="ARAC-FAMILY TRANSCRIPTIONAL REGULATOR"/>
    <property type="match status" value="1"/>
</dbReference>
<dbReference type="Pfam" id="PF01965">
    <property type="entry name" value="DJ-1_PfpI"/>
    <property type="match status" value="1"/>
</dbReference>
<dbReference type="Proteomes" id="UP001184230">
    <property type="component" value="Unassembled WGS sequence"/>
</dbReference>
<dbReference type="InterPro" id="IPR052158">
    <property type="entry name" value="INH-QAR"/>
</dbReference>
<organism evidence="4 5">
    <name type="scientific">Variovorax soli</name>
    <dbReference type="NCBI Taxonomy" id="376815"/>
    <lineage>
        <taxon>Bacteria</taxon>
        <taxon>Pseudomonadati</taxon>
        <taxon>Pseudomonadota</taxon>
        <taxon>Betaproteobacteria</taxon>
        <taxon>Burkholderiales</taxon>
        <taxon>Comamonadaceae</taxon>
        <taxon>Variovorax</taxon>
    </lineage>
</organism>
<dbReference type="RefSeq" id="WP_309898791.1">
    <property type="nucleotide sequence ID" value="NZ_JAVDRF010000002.1"/>
</dbReference>